<accession>A0ABD3WVL0</accession>
<protein>
    <submittedName>
        <fullName evidence="1">Uncharacterized protein</fullName>
    </submittedName>
</protein>
<dbReference type="Proteomes" id="UP001634394">
    <property type="component" value="Unassembled WGS sequence"/>
</dbReference>
<dbReference type="AlphaFoldDB" id="A0ABD3WVL0"/>
<keyword evidence="2" id="KW-1185">Reference proteome</keyword>
<gene>
    <name evidence="1" type="ORF">ACJMK2_035638</name>
</gene>
<sequence>MWGIFLESNSCHLKLDKPGSIKCNIVLIKNGRVPSDIQHFPEWPKYLPDDVMDLKRKPTNPQVNNHLARYLIPSALMLQAMSLVRNKAFHGEFSPSTYIAVLSLSWTPKWHKRFFASSREI</sequence>
<name>A0ABD3WVL0_SINWO</name>
<dbReference type="EMBL" id="JBJQND010000005">
    <property type="protein sequence ID" value="KAL3877997.1"/>
    <property type="molecule type" value="Genomic_DNA"/>
</dbReference>
<evidence type="ECO:0000313" key="2">
    <source>
        <dbReference type="Proteomes" id="UP001634394"/>
    </source>
</evidence>
<organism evidence="1 2">
    <name type="scientific">Sinanodonta woodiana</name>
    <name type="common">Chinese pond mussel</name>
    <name type="synonym">Anodonta woodiana</name>
    <dbReference type="NCBI Taxonomy" id="1069815"/>
    <lineage>
        <taxon>Eukaryota</taxon>
        <taxon>Metazoa</taxon>
        <taxon>Spiralia</taxon>
        <taxon>Lophotrochozoa</taxon>
        <taxon>Mollusca</taxon>
        <taxon>Bivalvia</taxon>
        <taxon>Autobranchia</taxon>
        <taxon>Heteroconchia</taxon>
        <taxon>Palaeoheterodonta</taxon>
        <taxon>Unionida</taxon>
        <taxon>Unionoidea</taxon>
        <taxon>Unionidae</taxon>
        <taxon>Unioninae</taxon>
        <taxon>Sinanodonta</taxon>
    </lineage>
</organism>
<evidence type="ECO:0000313" key="1">
    <source>
        <dbReference type="EMBL" id="KAL3877997.1"/>
    </source>
</evidence>
<reference evidence="1 2" key="1">
    <citation type="submission" date="2024-11" db="EMBL/GenBank/DDBJ databases">
        <title>Chromosome-level genome assembly of the freshwater bivalve Anodonta woodiana.</title>
        <authorList>
            <person name="Chen X."/>
        </authorList>
    </citation>
    <scope>NUCLEOTIDE SEQUENCE [LARGE SCALE GENOMIC DNA]</scope>
    <source>
        <strain evidence="1">MN2024</strain>
        <tissue evidence="1">Gills</tissue>
    </source>
</reference>
<proteinExistence type="predicted"/>
<comment type="caution">
    <text evidence="1">The sequence shown here is derived from an EMBL/GenBank/DDBJ whole genome shotgun (WGS) entry which is preliminary data.</text>
</comment>